<gene>
    <name evidence="1" type="ORF">A3B54_00225</name>
</gene>
<proteinExistence type="predicted"/>
<evidence type="ECO:0000313" key="1">
    <source>
        <dbReference type="EMBL" id="OGD98514.1"/>
    </source>
</evidence>
<sequence length="282" mass="32034">MNVDRVDQGRHFEGVNGNEVLYGTHAWPRILVEPKIENGEVSYEVDWNPEKMGQLLLDMGLSEKQVSRVNVKFHRRALVNPFKVFGAEVAGAFNPISPNDITIYCDWFLRRLKRDSATIERIANHSERKLLGGVDRRRLKREVGTRRLVDYLQTVDSDRSIPFAEDLLANAYQRTLDSVLVHEAKHLLDFKQKSPAVIGSYGLKVAAAYGTDFALRQAGLYDNIGFDVADRVVNNIVFIGAFLPVAIGEYQIDPLEVRARNFEKQNRGNSEYRNMITITPLS</sequence>
<evidence type="ECO:0000313" key="2">
    <source>
        <dbReference type="Proteomes" id="UP000177039"/>
    </source>
</evidence>
<accession>A0A1F5H395</accession>
<dbReference type="EMBL" id="MFBT01000035">
    <property type="protein sequence ID" value="OGD98514.1"/>
    <property type="molecule type" value="Genomic_DNA"/>
</dbReference>
<comment type="caution">
    <text evidence="1">The sequence shown here is derived from an EMBL/GenBank/DDBJ whole genome shotgun (WGS) entry which is preliminary data.</text>
</comment>
<dbReference type="Proteomes" id="UP000177039">
    <property type="component" value="Unassembled WGS sequence"/>
</dbReference>
<name>A0A1F5H395_9BACT</name>
<organism evidence="1 2">
    <name type="scientific">Candidatus Curtissbacteria bacterium RIFCSPLOWO2_01_FULL_42_50</name>
    <dbReference type="NCBI Taxonomy" id="1797730"/>
    <lineage>
        <taxon>Bacteria</taxon>
        <taxon>Candidatus Curtissiibacteriota</taxon>
    </lineage>
</organism>
<dbReference type="AlphaFoldDB" id="A0A1F5H395"/>
<protein>
    <submittedName>
        <fullName evidence="1">Uncharacterized protein</fullName>
    </submittedName>
</protein>
<reference evidence="1 2" key="1">
    <citation type="journal article" date="2016" name="Nat. Commun.">
        <title>Thousands of microbial genomes shed light on interconnected biogeochemical processes in an aquifer system.</title>
        <authorList>
            <person name="Anantharaman K."/>
            <person name="Brown C.T."/>
            <person name="Hug L.A."/>
            <person name="Sharon I."/>
            <person name="Castelle C.J."/>
            <person name="Probst A.J."/>
            <person name="Thomas B.C."/>
            <person name="Singh A."/>
            <person name="Wilkins M.J."/>
            <person name="Karaoz U."/>
            <person name="Brodie E.L."/>
            <person name="Williams K.H."/>
            <person name="Hubbard S.S."/>
            <person name="Banfield J.F."/>
        </authorList>
    </citation>
    <scope>NUCLEOTIDE SEQUENCE [LARGE SCALE GENOMIC DNA]</scope>
</reference>